<organism evidence="4 5">
    <name type="scientific">Arachnia propionica</name>
    <dbReference type="NCBI Taxonomy" id="1750"/>
    <lineage>
        <taxon>Bacteria</taxon>
        <taxon>Bacillati</taxon>
        <taxon>Actinomycetota</taxon>
        <taxon>Actinomycetes</taxon>
        <taxon>Propionibacteriales</taxon>
        <taxon>Propionibacteriaceae</taxon>
        <taxon>Arachnia</taxon>
    </lineage>
</organism>
<reference evidence="4 5" key="1">
    <citation type="submission" date="2018-11" db="EMBL/GenBank/DDBJ databases">
        <title>Genomes From Bacteria Associated with the Canine Oral Cavity: a Test Case for Automated Genome-Based Taxonomic Assignment.</title>
        <authorList>
            <person name="Coil D.A."/>
            <person name="Jospin G."/>
            <person name="Darling A.E."/>
            <person name="Wallis C."/>
            <person name="Davis I.J."/>
            <person name="Harris S."/>
            <person name="Eisen J.A."/>
            <person name="Holcombe L.J."/>
            <person name="O'Flynn C."/>
        </authorList>
    </citation>
    <scope>NUCLEOTIDE SEQUENCE [LARGE SCALE GENOMIC DNA]</scope>
    <source>
        <strain evidence="4 5">OH2822_COT-296</strain>
    </source>
</reference>
<proteinExistence type="predicted"/>
<name>A0A3P1WU65_9ACTN</name>
<dbReference type="AlphaFoldDB" id="A0A3P1WU65"/>
<dbReference type="SUPFAM" id="SSF46689">
    <property type="entry name" value="Homeodomain-like"/>
    <property type="match status" value="1"/>
</dbReference>
<dbReference type="RefSeq" id="WP_125228081.1">
    <property type="nucleotide sequence ID" value="NZ_RQYT01000018.1"/>
</dbReference>
<feature type="domain" description="HTH tetR-type" evidence="3">
    <location>
        <begin position="14"/>
        <end position="74"/>
    </location>
</feature>
<evidence type="ECO:0000313" key="4">
    <source>
        <dbReference type="EMBL" id="RRD49337.1"/>
    </source>
</evidence>
<dbReference type="Proteomes" id="UP000280935">
    <property type="component" value="Unassembled WGS sequence"/>
</dbReference>
<protein>
    <submittedName>
        <fullName evidence="4">TetR/AcrR family transcriptional regulator</fullName>
    </submittedName>
</protein>
<dbReference type="InterPro" id="IPR001647">
    <property type="entry name" value="HTH_TetR"/>
</dbReference>
<accession>A0A3P1WU65</accession>
<dbReference type="InterPro" id="IPR009057">
    <property type="entry name" value="Homeodomain-like_sf"/>
</dbReference>
<dbReference type="OrthoDB" id="4709704at2"/>
<evidence type="ECO:0000259" key="3">
    <source>
        <dbReference type="PROSITE" id="PS50977"/>
    </source>
</evidence>
<feature type="DNA-binding region" description="H-T-H motif" evidence="2">
    <location>
        <begin position="37"/>
        <end position="56"/>
    </location>
</feature>
<dbReference type="EMBL" id="RQYT01000018">
    <property type="protein sequence ID" value="RRD49337.1"/>
    <property type="molecule type" value="Genomic_DNA"/>
</dbReference>
<dbReference type="Gene3D" id="1.10.357.10">
    <property type="entry name" value="Tetracycline Repressor, domain 2"/>
    <property type="match status" value="1"/>
</dbReference>
<comment type="caution">
    <text evidence="4">The sequence shown here is derived from an EMBL/GenBank/DDBJ whole genome shotgun (WGS) entry which is preliminary data.</text>
</comment>
<keyword evidence="1 2" id="KW-0238">DNA-binding</keyword>
<sequence length="199" mass="21433">MPKIAAPTVAQHRAMVQRRLVDAAEEIMRSGEPEKLTAGLVTQAAGIARNSIYRYVDSVDDLRGLVLERYLPAWLDAVEAELEPLDDPRQRIVAWVAANIRQASVTGHGWLMTLSHGITPSPATQRVMDKAHRVMRDVLSQAWGSLVPDPARCVVAAGLTRGVLESAFRQLDAGTPVDLVLEIAERATAGLVAGIADAG</sequence>
<evidence type="ECO:0000313" key="5">
    <source>
        <dbReference type="Proteomes" id="UP000280935"/>
    </source>
</evidence>
<dbReference type="PROSITE" id="PS50977">
    <property type="entry name" value="HTH_TETR_2"/>
    <property type="match status" value="1"/>
</dbReference>
<evidence type="ECO:0000256" key="2">
    <source>
        <dbReference type="PROSITE-ProRule" id="PRU00335"/>
    </source>
</evidence>
<evidence type="ECO:0000256" key="1">
    <source>
        <dbReference type="ARBA" id="ARBA00023125"/>
    </source>
</evidence>
<dbReference type="GO" id="GO:0003677">
    <property type="term" value="F:DNA binding"/>
    <property type="evidence" value="ECO:0007669"/>
    <property type="project" value="UniProtKB-UniRule"/>
</dbReference>
<gene>
    <name evidence="4" type="ORF">EII35_08720</name>
</gene>